<keyword evidence="1" id="KW-1133">Transmembrane helix</keyword>
<comment type="caution">
    <text evidence="2">The sequence shown here is derived from an EMBL/GenBank/DDBJ whole genome shotgun (WGS) entry which is preliminary data.</text>
</comment>
<keyword evidence="1" id="KW-0812">Transmembrane</keyword>
<keyword evidence="3" id="KW-1185">Reference proteome</keyword>
<gene>
    <name evidence="2" type="ORF">BITS_1841</name>
</gene>
<dbReference type="Proteomes" id="UP000029080">
    <property type="component" value="Unassembled WGS sequence"/>
</dbReference>
<evidence type="ECO:0000313" key="3">
    <source>
        <dbReference type="Proteomes" id="UP000029080"/>
    </source>
</evidence>
<dbReference type="STRING" id="356829.BITS_1841"/>
<accession>A0A087EE24</accession>
<dbReference type="AlphaFoldDB" id="A0A087EE24"/>
<proteinExistence type="predicted"/>
<organism evidence="2 3">
    <name type="scientific">Bifidobacterium tsurumiense</name>
    <dbReference type="NCBI Taxonomy" id="356829"/>
    <lineage>
        <taxon>Bacteria</taxon>
        <taxon>Bacillati</taxon>
        <taxon>Actinomycetota</taxon>
        <taxon>Actinomycetes</taxon>
        <taxon>Bifidobacteriales</taxon>
        <taxon>Bifidobacteriaceae</taxon>
        <taxon>Bifidobacterium</taxon>
    </lineage>
</organism>
<evidence type="ECO:0000256" key="1">
    <source>
        <dbReference type="SAM" id="Phobius"/>
    </source>
</evidence>
<reference evidence="2 3" key="1">
    <citation type="submission" date="2014-03" db="EMBL/GenBank/DDBJ databases">
        <title>Genomics of Bifidobacteria.</title>
        <authorList>
            <person name="Ventura M."/>
            <person name="Milani C."/>
            <person name="Lugli G.A."/>
        </authorList>
    </citation>
    <scope>NUCLEOTIDE SEQUENCE [LARGE SCALE GENOMIC DNA]</scope>
    <source>
        <strain evidence="2 3">JCM 13495</strain>
    </source>
</reference>
<evidence type="ECO:0000313" key="2">
    <source>
        <dbReference type="EMBL" id="KFJ06025.1"/>
    </source>
</evidence>
<dbReference type="EMBL" id="JGZU01000010">
    <property type="protein sequence ID" value="KFJ06025.1"/>
    <property type="molecule type" value="Genomic_DNA"/>
</dbReference>
<sequence length="66" mass="7087">MANQLLGIGNALDEMAIHTTGFQQSENNRSNVIVEAALAFYLGFFLTVAGSGLIHILDPENVRIIG</sequence>
<keyword evidence="1" id="KW-0472">Membrane</keyword>
<feature type="transmembrane region" description="Helical" evidence="1">
    <location>
        <begin position="38"/>
        <end position="57"/>
    </location>
</feature>
<name>A0A087EE24_9BIFI</name>
<protein>
    <submittedName>
        <fullName evidence="2">Uncharacterized protein</fullName>
    </submittedName>
</protein>